<accession>A0A382TNG0</accession>
<dbReference type="AlphaFoldDB" id="A0A382TNG0"/>
<name>A0A382TNG0_9ZZZZ</name>
<dbReference type="Pfam" id="PF08894">
    <property type="entry name" value="DUF1838"/>
    <property type="match status" value="1"/>
</dbReference>
<dbReference type="PROSITE" id="PS51318">
    <property type="entry name" value="TAT"/>
    <property type="match status" value="1"/>
</dbReference>
<evidence type="ECO:0000313" key="1">
    <source>
        <dbReference type="EMBL" id="SVD23292.1"/>
    </source>
</evidence>
<dbReference type="InterPro" id="IPR014990">
    <property type="entry name" value="DUF1838"/>
</dbReference>
<dbReference type="InterPro" id="IPR006311">
    <property type="entry name" value="TAT_signal"/>
</dbReference>
<organism evidence="1">
    <name type="scientific">marine metagenome</name>
    <dbReference type="NCBI Taxonomy" id="408172"/>
    <lineage>
        <taxon>unclassified sequences</taxon>
        <taxon>metagenomes</taxon>
        <taxon>ecological metagenomes</taxon>
    </lineage>
</organism>
<proteinExistence type="predicted"/>
<sequence>MSKAYPKSLPQAGLTRRAVLAGVGGAAGLVAGLPAGSQPQTSMTLNLDDPEDNLKALIKLQADLSGKDVIGGFPGTVWAWVPGAGNTLLLKTYGIGSSHVEQVNGGWRFYHRELLYYMDPV</sequence>
<feature type="non-terminal residue" evidence="1">
    <location>
        <position position="121"/>
    </location>
</feature>
<dbReference type="EMBL" id="UINC01137757">
    <property type="protein sequence ID" value="SVD23292.1"/>
    <property type="molecule type" value="Genomic_DNA"/>
</dbReference>
<gene>
    <name evidence="1" type="ORF">METZ01_LOCUS376146</name>
</gene>
<protein>
    <submittedName>
        <fullName evidence="1">Uncharacterized protein</fullName>
    </submittedName>
</protein>
<reference evidence="1" key="1">
    <citation type="submission" date="2018-05" db="EMBL/GenBank/DDBJ databases">
        <authorList>
            <person name="Lanie J.A."/>
            <person name="Ng W.-L."/>
            <person name="Kazmierczak K.M."/>
            <person name="Andrzejewski T.M."/>
            <person name="Davidsen T.M."/>
            <person name="Wayne K.J."/>
            <person name="Tettelin H."/>
            <person name="Glass J.I."/>
            <person name="Rusch D."/>
            <person name="Podicherti R."/>
            <person name="Tsui H.-C.T."/>
            <person name="Winkler M.E."/>
        </authorList>
    </citation>
    <scope>NUCLEOTIDE SEQUENCE</scope>
</reference>